<name>A0A558A461_9PSEU</name>
<dbReference type="EMBL" id="VJZA01000052">
    <property type="protein sequence ID" value="TVT19037.1"/>
    <property type="molecule type" value="Genomic_DNA"/>
</dbReference>
<evidence type="ECO:0000313" key="4">
    <source>
        <dbReference type="EMBL" id="TVT19037.1"/>
    </source>
</evidence>
<evidence type="ECO:0000313" key="5">
    <source>
        <dbReference type="Proteomes" id="UP000318578"/>
    </source>
</evidence>
<dbReference type="PROSITE" id="PS51194">
    <property type="entry name" value="HELICASE_CTER"/>
    <property type="match status" value="1"/>
</dbReference>
<sequence length="1028" mass="114079">MIHMELADGVYETIRTSLLDRTLAAASRYRPEFAELDSADAPEVIAHHIAEVVRRTLVQESDTARRVELANHLLEQLGALDEQLTGGLEQLTSLTDLTRPAPPGRIRPVTPLSQAALLTNAKEEPTLSAELRAELASADHVDLLCAFIRWHGLRVLEDALTELNRRGVSFRVLTTTYVGATERAAIDRLVQRFGAEVRISYEEQSTRLHAKAWLFRRKSGYDTAFVGSSNLSRSALVDGLEWNVRLSGVATPELLRKFEATFDTYWESAAFVPYDPLTDADRVDEALARAGRRSSAPTTISLAGLEVRPLPHQQEVLEALESERQVHDRHRNLVVAATGTGKTVIAALDYRRLRAEGDLSLLFIAHRKEILHQALKVYRETLSDGAFGETYVAGSRPERWQHVFASVQGLAAYGVEKLQPNHFDVVVVDEFHHAEARTYQKMLKHLRPKELLGLTATPERGDGRDVRNFFDGRSAYELPLWEALSADLLVPFHYFGIADDVDLSGVAWKRNAYDVEGLAALYTGNDARAAKVLSELRNKITDVGRIRALGFCASVAHSEYMARVFREAGIAAQAVSGNTPQGERDAAIQALRAGQVNALFAADLFNEGLDIPEVDTALFLRPTDSATVFLQQLGRGLRRAPGKAVLTVLDFIGQHRKEYRFDARYRALTGVSRRGLQRQIEQGFPFLPAGSQVVLDRVAQKIVLDNVRTQLRFSRTQLAADVRSHGDLSLAEYLHAADRELVDVYRNNGSWTALRREAGLPTPGTGPDEGTLLRRMAAFTHVDDTERADTYQLLLAAGAPRYGDLSEREQRFARMLLFTLWPKRGGFSSYDSGLAHVRKHPAACAEIAELARLGQDSARHVPSSLGEGLQHIPLASHARYRREEILAALDYATLTRVPGNHVSGVAWCEDTNTDALLINLRKSEKEFSPSTMYRDYAISRELFHWESQNATSTDSPTGRRYLGQRSLGSHVLLLVRDTPTDDFGAAPFVCLGPASYVEHRGERPIAITWHLQRPMPADAFAAASVVAG</sequence>
<evidence type="ECO:0000259" key="2">
    <source>
        <dbReference type="PROSITE" id="PS51192"/>
    </source>
</evidence>
<comment type="caution">
    <text evidence="4">The sequence shown here is derived from an EMBL/GenBank/DDBJ whole genome shotgun (WGS) entry which is preliminary data.</text>
</comment>
<feature type="domain" description="Helicase C-terminal" evidence="3">
    <location>
        <begin position="535"/>
        <end position="692"/>
    </location>
</feature>
<accession>A0A558A461</accession>
<dbReference type="SMART" id="SM00490">
    <property type="entry name" value="HELICc"/>
    <property type="match status" value="1"/>
</dbReference>
<dbReference type="Gene3D" id="3.30.870.10">
    <property type="entry name" value="Endonuclease Chain A"/>
    <property type="match status" value="1"/>
</dbReference>
<keyword evidence="5" id="KW-1185">Reference proteome</keyword>
<dbReference type="InterPro" id="IPR006935">
    <property type="entry name" value="Helicase/UvrB_N"/>
</dbReference>
<dbReference type="InterPro" id="IPR001650">
    <property type="entry name" value="Helicase_C-like"/>
</dbReference>
<dbReference type="SUPFAM" id="SSF52540">
    <property type="entry name" value="P-loop containing nucleoside triphosphate hydrolases"/>
    <property type="match status" value="1"/>
</dbReference>
<dbReference type="PANTHER" id="PTHR47962">
    <property type="entry name" value="ATP-DEPENDENT HELICASE LHR-RELATED-RELATED"/>
    <property type="match status" value="1"/>
</dbReference>
<dbReference type="InterPro" id="IPR014001">
    <property type="entry name" value="Helicase_ATP-bd"/>
</dbReference>
<dbReference type="InterPro" id="IPR052511">
    <property type="entry name" value="ATP-dep_Helicase"/>
</dbReference>
<reference evidence="4 5" key="1">
    <citation type="submission" date="2019-07" db="EMBL/GenBank/DDBJ databases">
        <title>New species of Amycolatopsis and Streptomyces.</title>
        <authorList>
            <person name="Duangmal K."/>
            <person name="Teo W.F.A."/>
            <person name="Lipun K."/>
        </authorList>
    </citation>
    <scope>NUCLEOTIDE SEQUENCE [LARGE SCALE GENOMIC DNA]</scope>
    <source>
        <strain evidence="4 5">JCM 30562</strain>
    </source>
</reference>
<evidence type="ECO:0000259" key="1">
    <source>
        <dbReference type="PROSITE" id="PS50206"/>
    </source>
</evidence>
<protein>
    <submittedName>
        <fullName evidence="4">DUF3427 domain-containing protein</fullName>
    </submittedName>
</protein>
<dbReference type="InterPro" id="IPR027417">
    <property type="entry name" value="P-loop_NTPase"/>
</dbReference>
<evidence type="ECO:0000259" key="3">
    <source>
        <dbReference type="PROSITE" id="PS51194"/>
    </source>
</evidence>
<dbReference type="Pfam" id="PF11907">
    <property type="entry name" value="DUF3427"/>
    <property type="match status" value="1"/>
</dbReference>
<dbReference type="SUPFAM" id="SSF56024">
    <property type="entry name" value="Phospholipase D/nuclease"/>
    <property type="match status" value="1"/>
</dbReference>
<dbReference type="PROSITE" id="PS50206">
    <property type="entry name" value="RHODANESE_3"/>
    <property type="match status" value="1"/>
</dbReference>
<organism evidence="4 5">
    <name type="scientific">Amycolatopsis acidiphila</name>
    <dbReference type="NCBI Taxonomy" id="715473"/>
    <lineage>
        <taxon>Bacteria</taxon>
        <taxon>Bacillati</taxon>
        <taxon>Actinomycetota</taxon>
        <taxon>Actinomycetes</taxon>
        <taxon>Pseudonocardiales</taxon>
        <taxon>Pseudonocardiaceae</taxon>
        <taxon>Amycolatopsis</taxon>
    </lineage>
</organism>
<dbReference type="PANTHER" id="PTHR47962:SF7">
    <property type="entry name" value="MITOCHONDRIAL ATP-DEPENDENT HELICASE IRC3-RELATED"/>
    <property type="match status" value="1"/>
</dbReference>
<gene>
    <name evidence="4" type="ORF">FNH06_25565</name>
</gene>
<dbReference type="Pfam" id="PF00271">
    <property type="entry name" value="Helicase_C"/>
    <property type="match status" value="1"/>
</dbReference>
<dbReference type="Pfam" id="PF04851">
    <property type="entry name" value="ResIII"/>
    <property type="match status" value="1"/>
</dbReference>
<dbReference type="GO" id="GO:0003677">
    <property type="term" value="F:DNA binding"/>
    <property type="evidence" value="ECO:0007669"/>
    <property type="project" value="InterPro"/>
</dbReference>
<dbReference type="GO" id="GO:0005524">
    <property type="term" value="F:ATP binding"/>
    <property type="evidence" value="ECO:0007669"/>
    <property type="project" value="InterPro"/>
</dbReference>
<dbReference type="Gene3D" id="3.40.50.300">
    <property type="entry name" value="P-loop containing nucleotide triphosphate hydrolases"/>
    <property type="match status" value="2"/>
</dbReference>
<dbReference type="OrthoDB" id="9776021at2"/>
<dbReference type="AlphaFoldDB" id="A0A558A461"/>
<dbReference type="Proteomes" id="UP000318578">
    <property type="component" value="Unassembled WGS sequence"/>
</dbReference>
<dbReference type="CDD" id="cd18032">
    <property type="entry name" value="DEXHc_RE_I_III_res"/>
    <property type="match status" value="1"/>
</dbReference>
<proteinExistence type="predicted"/>
<dbReference type="InterPro" id="IPR001763">
    <property type="entry name" value="Rhodanese-like_dom"/>
</dbReference>
<dbReference type="Pfam" id="PF13091">
    <property type="entry name" value="PLDc_2"/>
    <property type="match status" value="1"/>
</dbReference>
<dbReference type="CDD" id="cd18799">
    <property type="entry name" value="SF2_C_EcoAI-like"/>
    <property type="match status" value="1"/>
</dbReference>
<dbReference type="SMART" id="SM00487">
    <property type="entry name" value="DEXDc"/>
    <property type="match status" value="1"/>
</dbReference>
<dbReference type="InterPro" id="IPR021835">
    <property type="entry name" value="DUF3427"/>
</dbReference>
<feature type="domain" description="Rhodanese" evidence="1">
    <location>
        <begin position="731"/>
        <end position="763"/>
    </location>
</feature>
<feature type="domain" description="Helicase ATP-binding" evidence="2">
    <location>
        <begin position="323"/>
        <end position="476"/>
    </location>
</feature>
<dbReference type="PROSITE" id="PS51192">
    <property type="entry name" value="HELICASE_ATP_BIND_1"/>
    <property type="match status" value="1"/>
</dbReference>
<dbReference type="CDD" id="cd09203">
    <property type="entry name" value="PLDc_N_DEXD_b1"/>
    <property type="match status" value="1"/>
</dbReference>
<dbReference type="GO" id="GO:0016887">
    <property type="term" value="F:ATP hydrolysis activity"/>
    <property type="evidence" value="ECO:0007669"/>
    <property type="project" value="TreeGrafter"/>
</dbReference>
<dbReference type="InterPro" id="IPR025202">
    <property type="entry name" value="PLD-like_dom"/>
</dbReference>